<dbReference type="eggNOG" id="ENOG5032Y6F">
    <property type="taxonomic scope" value="Bacteria"/>
</dbReference>
<dbReference type="EMBL" id="BMEG01000001">
    <property type="protein sequence ID" value="GGD55017.1"/>
    <property type="molecule type" value="Genomic_DNA"/>
</dbReference>
<reference evidence="5" key="3">
    <citation type="journal article" date="2019" name="Int. J. Syst. Evol. Microbiol.">
        <title>The Global Catalogue of Microorganisms (GCM) 10K type strain sequencing project: providing services to taxonomists for standard genome sequencing and annotation.</title>
        <authorList>
            <consortium name="The Broad Institute Genomics Platform"/>
            <consortium name="The Broad Institute Genome Sequencing Center for Infectious Disease"/>
            <person name="Wu L."/>
            <person name="Ma J."/>
        </authorList>
    </citation>
    <scope>NUCLEOTIDE SEQUENCE [LARGE SCALE GENOMIC DNA]</scope>
    <source>
        <strain evidence="5">CGMCC 1.11013</strain>
    </source>
</reference>
<protein>
    <submittedName>
        <fullName evidence="3">Uncharacterized protein</fullName>
    </submittedName>
</protein>
<evidence type="ECO:0000313" key="2">
    <source>
        <dbReference type="EMBL" id="GGD55017.1"/>
    </source>
</evidence>
<sequence length="85" mass="9020">MTNNTKQTSKKVAHLASKTLHDPKASATAKSLAASALAQSHSAKQTSGNMEHKASEVLHSNKYSQETKTLAASVLAQSNKDRTSK</sequence>
<evidence type="ECO:0000313" key="5">
    <source>
        <dbReference type="Proteomes" id="UP000597138"/>
    </source>
</evidence>
<dbReference type="Proteomes" id="UP000597138">
    <property type="component" value="Unassembled WGS sequence"/>
</dbReference>
<name>A0A069P7N9_9BURK</name>
<dbReference type="Proteomes" id="UP000027439">
    <property type="component" value="Unassembled WGS sequence"/>
</dbReference>
<feature type="region of interest" description="Disordered" evidence="1">
    <location>
        <begin position="1"/>
        <end position="64"/>
    </location>
</feature>
<comment type="caution">
    <text evidence="3">The sequence shown here is derived from an EMBL/GenBank/DDBJ whole genome shotgun (WGS) entry which is preliminary data.</text>
</comment>
<organism evidence="3 4">
    <name type="scientific">Caballeronia grimmiae</name>
    <dbReference type="NCBI Taxonomy" id="1071679"/>
    <lineage>
        <taxon>Bacteria</taxon>
        <taxon>Pseudomonadati</taxon>
        <taxon>Pseudomonadota</taxon>
        <taxon>Betaproteobacteria</taxon>
        <taxon>Burkholderiales</taxon>
        <taxon>Burkholderiaceae</taxon>
        <taxon>Caballeronia</taxon>
    </lineage>
</organism>
<reference evidence="3 4" key="2">
    <citation type="submission" date="2014-03" db="EMBL/GenBank/DDBJ databases">
        <title>Draft Genome Sequences of Four Burkholderia Strains.</title>
        <authorList>
            <person name="Liu X.Y."/>
            <person name="Li C.X."/>
            <person name="Xu J.H."/>
        </authorList>
    </citation>
    <scope>NUCLEOTIDE SEQUENCE [LARGE SCALE GENOMIC DNA]</scope>
    <source>
        <strain evidence="3 4">R27</strain>
    </source>
</reference>
<evidence type="ECO:0000313" key="4">
    <source>
        <dbReference type="Proteomes" id="UP000027439"/>
    </source>
</evidence>
<dbReference type="EMBL" id="JFHE01000003">
    <property type="protein sequence ID" value="KDR36547.1"/>
    <property type="molecule type" value="Genomic_DNA"/>
</dbReference>
<evidence type="ECO:0000313" key="3">
    <source>
        <dbReference type="EMBL" id="KDR36547.1"/>
    </source>
</evidence>
<dbReference type="AlphaFoldDB" id="A0A069P7N9"/>
<reference evidence="2" key="1">
    <citation type="journal article" date="2014" name="Int. J. Syst. Evol. Microbiol.">
        <title>Complete genome of a new Firmicutes species belonging to the dominant human colonic microbiota ('Ruminococcus bicirculans') reveals two chromosomes and a selective capacity to utilize plant glucans.</title>
        <authorList>
            <consortium name="NISC Comparative Sequencing Program"/>
            <person name="Wegmann U."/>
            <person name="Louis P."/>
            <person name="Goesmann A."/>
            <person name="Henrissat B."/>
            <person name="Duncan S.H."/>
            <person name="Flint H.J."/>
        </authorList>
    </citation>
    <scope>NUCLEOTIDE SEQUENCE</scope>
    <source>
        <strain evidence="2">CGMCC 1.11013</strain>
    </source>
</reference>
<keyword evidence="5" id="KW-1185">Reference proteome</keyword>
<feature type="compositionally biased region" description="Low complexity" evidence="1">
    <location>
        <begin position="25"/>
        <end position="45"/>
    </location>
</feature>
<dbReference type="OrthoDB" id="7874037at2"/>
<evidence type="ECO:0000256" key="1">
    <source>
        <dbReference type="SAM" id="MobiDB-lite"/>
    </source>
</evidence>
<reference evidence="2" key="4">
    <citation type="submission" date="2024-05" db="EMBL/GenBank/DDBJ databases">
        <authorList>
            <person name="Sun Q."/>
            <person name="Zhou Y."/>
        </authorList>
    </citation>
    <scope>NUCLEOTIDE SEQUENCE</scope>
    <source>
        <strain evidence="2">CGMCC 1.11013</strain>
    </source>
</reference>
<gene>
    <name evidence="3" type="ORF">BG57_17045</name>
    <name evidence="2" type="ORF">GCM10010985_06040</name>
</gene>
<proteinExistence type="predicted"/>
<dbReference type="STRING" id="1071679.BG57_17045"/>
<accession>A0A069P7N9</accession>
<dbReference type="RefSeq" id="WP_035960751.1">
    <property type="nucleotide sequence ID" value="NZ_BMEG01000001.1"/>
</dbReference>